<dbReference type="Proteomes" id="UP001280121">
    <property type="component" value="Unassembled WGS sequence"/>
</dbReference>
<sequence length="180" mass="20338">MEDNLAANCVEASPHQLFYVDRFTLNKALAIGNSVKHYTICAVVVITRLRCLWMRKILASHVIPKQLVIGGSGKLSFSVNSIHLNEVICITVIDIRYFRKKNLSSKVGCLSLAWDTPNWGGHSYRTRIMFGCSPNTSEYVSDTPFDVSVDFFSSLTRGYLEDTYVILRGYISIDFFTSFT</sequence>
<reference evidence="1" key="1">
    <citation type="journal article" date="2023" name="Plant J.">
        <title>Genome sequences and population genomics provide insights into the demographic history, inbreeding, and mutation load of two 'living fossil' tree species of Dipteronia.</title>
        <authorList>
            <person name="Feng Y."/>
            <person name="Comes H.P."/>
            <person name="Chen J."/>
            <person name="Zhu S."/>
            <person name="Lu R."/>
            <person name="Zhang X."/>
            <person name="Li P."/>
            <person name="Qiu J."/>
            <person name="Olsen K.M."/>
            <person name="Qiu Y."/>
        </authorList>
    </citation>
    <scope>NUCLEOTIDE SEQUENCE</scope>
    <source>
        <strain evidence="1">KIB01</strain>
    </source>
</reference>
<accession>A0AAD9WRJ7</accession>
<dbReference type="EMBL" id="JANJYI010000008">
    <property type="protein sequence ID" value="KAK2639783.1"/>
    <property type="molecule type" value="Genomic_DNA"/>
</dbReference>
<dbReference type="AlphaFoldDB" id="A0AAD9WRJ7"/>
<protein>
    <submittedName>
        <fullName evidence="1">Uncharacterized protein</fullName>
    </submittedName>
</protein>
<proteinExistence type="predicted"/>
<organism evidence="1 2">
    <name type="scientific">Dipteronia dyeriana</name>
    <dbReference type="NCBI Taxonomy" id="168575"/>
    <lineage>
        <taxon>Eukaryota</taxon>
        <taxon>Viridiplantae</taxon>
        <taxon>Streptophyta</taxon>
        <taxon>Embryophyta</taxon>
        <taxon>Tracheophyta</taxon>
        <taxon>Spermatophyta</taxon>
        <taxon>Magnoliopsida</taxon>
        <taxon>eudicotyledons</taxon>
        <taxon>Gunneridae</taxon>
        <taxon>Pentapetalae</taxon>
        <taxon>rosids</taxon>
        <taxon>malvids</taxon>
        <taxon>Sapindales</taxon>
        <taxon>Sapindaceae</taxon>
        <taxon>Hippocastanoideae</taxon>
        <taxon>Acereae</taxon>
        <taxon>Dipteronia</taxon>
    </lineage>
</organism>
<gene>
    <name evidence="1" type="ORF">Ddye_027578</name>
</gene>
<evidence type="ECO:0000313" key="1">
    <source>
        <dbReference type="EMBL" id="KAK2639783.1"/>
    </source>
</evidence>
<comment type="caution">
    <text evidence="1">The sequence shown here is derived from an EMBL/GenBank/DDBJ whole genome shotgun (WGS) entry which is preliminary data.</text>
</comment>
<keyword evidence="2" id="KW-1185">Reference proteome</keyword>
<evidence type="ECO:0000313" key="2">
    <source>
        <dbReference type="Proteomes" id="UP001280121"/>
    </source>
</evidence>
<name>A0AAD9WRJ7_9ROSI</name>